<comment type="caution">
    <text evidence="7">The sequence shown here is derived from an EMBL/GenBank/DDBJ whole genome shotgun (WGS) entry which is preliminary data.</text>
</comment>
<feature type="region of interest" description="Disordered" evidence="4">
    <location>
        <begin position="259"/>
        <end position="303"/>
    </location>
</feature>
<dbReference type="PRINTS" id="PR00454">
    <property type="entry name" value="ETSDOMAIN"/>
</dbReference>
<keyword evidence="2 3" id="KW-0238">DNA-binding</keyword>
<dbReference type="GO" id="GO:0000981">
    <property type="term" value="F:DNA-binding transcription factor activity, RNA polymerase II-specific"/>
    <property type="evidence" value="ECO:0007669"/>
    <property type="project" value="TreeGrafter"/>
</dbReference>
<dbReference type="SUPFAM" id="SSF47769">
    <property type="entry name" value="SAM/Pointed domain"/>
    <property type="match status" value="1"/>
</dbReference>
<dbReference type="Gene3D" id="1.10.150.50">
    <property type="entry name" value="Transcription Factor, Ets-1"/>
    <property type="match status" value="1"/>
</dbReference>
<dbReference type="InterPro" id="IPR013761">
    <property type="entry name" value="SAM/pointed_sf"/>
</dbReference>
<dbReference type="PANTHER" id="PTHR11849:SF289">
    <property type="entry name" value="ETS-LIKE PROTEIN POINTED"/>
    <property type="match status" value="1"/>
</dbReference>
<dbReference type="InterPro" id="IPR000418">
    <property type="entry name" value="Ets_dom"/>
</dbReference>
<name>A0A8T3DDD2_9TELE</name>
<dbReference type="GO" id="GO:0043565">
    <property type="term" value="F:sequence-specific DNA binding"/>
    <property type="evidence" value="ECO:0007669"/>
    <property type="project" value="InterPro"/>
</dbReference>
<dbReference type="AlphaFoldDB" id="A0A8T3DDD2"/>
<dbReference type="InterPro" id="IPR003118">
    <property type="entry name" value="Pointed_dom"/>
</dbReference>
<dbReference type="SMART" id="SM00251">
    <property type="entry name" value="SAM_PNT"/>
    <property type="match status" value="1"/>
</dbReference>
<feature type="domain" description="PNT" evidence="6">
    <location>
        <begin position="95"/>
        <end position="180"/>
    </location>
</feature>
<evidence type="ECO:0000313" key="7">
    <source>
        <dbReference type="EMBL" id="KAI1893527.1"/>
    </source>
</evidence>
<proteinExistence type="inferred from homology"/>
<evidence type="ECO:0000256" key="2">
    <source>
        <dbReference type="ARBA" id="ARBA00023125"/>
    </source>
</evidence>
<dbReference type="Pfam" id="PF02198">
    <property type="entry name" value="SAM_PNT"/>
    <property type="match status" value="1"/>
</dbReference>
<dbReference type="InterPro" id="IPR036390">
    <property type="entry name" value="WH_DNA-bd_sf"/>
</dbReference>
<dbReference type="Proteomes" id="UP000829720">
    <property type="component" value="Unassembled WGS sequence"/>
</dbReference>
<dbReference type="EMBL" id="JAERUA010000011">
    <property type="protein sequence ID" value="KAI1893527.1"/>
    <property type="molecule type" value="Genomic_DNA"/>
</dbReference>
<dbReference type="SMART" id="SM00413">
    <property type="entry name" value="ETS"/>
    <property type="match status" value="1"/>
</dbReference>
<dbReference type="InterPro" id="IPR046328">
    <property type="entry name" value="ETS_fam"/>
</dbReference>
<sequence>MFYPNVASPDLKTEMALSISDYNMDGPSSVCRTNLKRQVALDKFDDAVSLFPVANKQSVQEVPSGVDSVSHDLDPSSVPLLTPCSKAVMSQALKDSFSGFTRFQHHRGISSNPHAWSSAQVIQWLQWAATEFSLTNIDFFRFNMSGQQLCGLGKDHFLEMAPDFVGDILWEHLDQMMKDCQEGHRSQSFSDTVPGSNWISSSTVCGVVPSKESGSLLRRMFERENITPVPSAILESQLFPKPWLNNVIINNTSFNQHLSNSLDPEQRRTTLSHDQSSLDSEDSFGGGPRRSRSPLADAQLVPSHDSFDDDCSLEHREWSLLPLDCAREREEPAEEGKPVIHAAMLAGFTGAGQIQLWQFLLEQLMDKMCQSFINWTGNGWEFRLVDPDEVARRWGQRKNKHKMNYEKLSRGLRYYYDKNIIHKTVGKRYVYRFVFDLKSLLGCSAEKLHLKLGVQPTTM</sequence>
<evidence type="ECO:0000259" key="6">
    <source>
        <dbReference type="PROSITE" id="PS51433"/>
    </source>
</evidence>
<dbReference type="PROSITE" id="PS50061">
    <property type="entry name" value="ETS_DOMAIN_3"/>
    <property type="match status" value="1"/>
</dbReference>
<dbReference type="GO" id="GO:0005634">
    <property type="term" value="C:nucleus"/>
    <property type="evidence" value="ECO:0007669"/>
    <property type="project" value="UniProtKB-SubCell"/>
</dbReference>
<keyword evidence="3" id="KW-0539">Nucleus</keyword>
<feature type="domain" description="ETS" evidence="5">
    <location>
        <begin position="354"/>
        <end position="434"/>
    </location>
</feature>
<comment type="subcellular location">
    <subcellularLocation>
        <location evidence="3">Nucleus</location>
    </subcellularLocation>
</comment>
<dbReference type="Pfam" id="PF00178">
    <property type="entry name" value="Ets"/>
    <property type="match status" value="1"/>
</dbReference>
<evidence type="ECO:0000313" key="8">
    <source>
        <dbReference type="Proteomes" id="UP000829720"/>
    </source>
</evidence>
<accession>A0A8T3DDD2</accession>
<dbReference type="FunFam" id="1.10.150.50:FF:000014">
    <property type="entry name" value="Protein c-ets-1 isoform 1"/>
    <property type="match status" value="1"/>
</dbReference>
<keyword evidence="8" id="KW-1185">Reference proteome</keyword>
<evidence type="ECO:0000256" key="3">
    <source>
        <dbReference type="RuleBase" id="RU004019"/>
    </source>
</evidence>
<dbReference type="OrthoDB" id="10067219at2759"/>
<dbReference type="SUPFAM" id="SSF46785">
    <property type="entry name" value="Winged helix' DNA-binding domain"/>
    <property type="match status" value="1"/>
</dbReference>
<organism evidence="7 8">
    <name type="scientific">Albula goreensis</name>
    <dbReference type="NCBI Taxonomy" id="1534307"/>
    <lineage>
        <taxon>Eukaryota</taxon>
        <taxon>Metazoa</taxon>
        <taxon>Chordata</taxon>
        <taxon>Craniata</taxon>
        <taxon>Vertebrata</taxon>
        <taxon>Euteleostomi</taxon>
        <taxon>Actinopterygii</taxon>
        <taxon>Neopterygii</taxon>
        <taxon>Teleostei</taxon>
        <taxon>Albuliformes</taxon>
        <taxon>Albulidae</taxon>
        <taxon>Albula</taxon>
    </lineage>
</organism>
<dbReference type="PANTHER" id="PTHR11849">
    <property type="entry name" value="ETS"/>
    <property type="match status" value="1"/>
</dbReference>
<protein>
    <submittedName>
        <fullName evidence="7">Uncharacterized protein</fullName>
    </submittedName>
</protein>
<reference evidence="7" key="1">
    <citation type="submission" date="2021-01" db="EMBL/GenBank/DDBJ databases">
        <authorList>
            <person name="Zahm M."/>
            <person name="Roques C."/>
            <person name="Cabau C."/>
            <person name="Klopp C."/>
            <person name="Donnadieu C."/>
            <person name="Jouanno E."/>
            <person name="Lampietro C."/>
            <person name="Louis A."/>
            <person name="Herpin A."/>
            <person name="Echchiki A."/>
            <person name="Berthelot C."/>
            <person name="Parey E."/>
            <person name="Roest-Crollius H."/>
            <person name="Braasch I."/>
            <person name="Postlethwait J."/>
            <person name="Bobe J."/>
            <person name="Montfort J."/>
            <person name="Bouchez O."/>
            <person name="Begum T."/>
            <person name="Mejri S."/>
            <person name="Adams A."/>
            <person name="Chen W.-J."/>
            <person name="Guiguen Y."/>
        </authorList>
    </citation>
    <scope>NUCLEOTIDE SEQUENCE</scope>
    <source>
        <tissue evidence="7">Blood</tissue>
    </source>
</reference>
<evidence type="ECO:0000256" key="4">
    <source>
        <dbReference type="SAM" id="MobiDB-lite"/>
    </source>
</evidence>
<dbReference type="GO" id="GO:0030154">
    <property type="term" value="P:cell differentiation"/>
    <property type="evidence" value="ECO:0007669"/>
    <property type="project" value="TreeGrafter"/>
</dbReference>
<evidence type="ECO:0000259" key="5">
    <source>
        <dbReference type="PROSITE" id="PS50061"/>
    </source>
</evidence>
<evidence type="ECO:0000256" key="1">
    <source>
        <dbReference type="ARBA" id="ARBA00005562"/>
    </source>
</evidence>
<dbReference type="PROSITE" id="PS51433">
    <property type="entry name" value="PNT"/>
    <property type="match status" value="1"/>
</dbReference>
<gene>
    <name evidence="7" type="ORF">AGOR_G00124630</name>
</gene>
<dbReference type="PROSITE" id="PS00346">
    <property type="entry name" value="ETS_DOMAIN_2"/>
    <property type="match status" value="1"/>
</dbReference>
<dbReference type="Gene3D" id="1.10.10.10">
    <property type="entry name" value="Winged helix-like DNA-binding domain superfamily/Winged helix DNA-binding domain"/>
    <property type="match status" value="1"/>
</dbReference>
<dbReference type="InterPro" id="IPR036388">
    <property type="entry name" value="WH-like_DNA-bd_sf"/>
</dbReference>
<comment type="similarity">
    <text evidence="1 3">Belongs to the ETS family.</text>
</comment>